<gene>
    <name evidence="1" type="ORF">M378DRAFT_19437</name>
</gene>
<evidence type="ECO:0000313" key="2">
    <source>
        <dbReference type="Proteomes" id="UP000054549"/>
    </source>
</evidence>
<dbReference type="EMBL" id="KN819165">
    <property type="protein sequence ID" value="KIL53886.1"/>
    <property type="molecule type" value="Genomic_DNA"/>
</dbReference>
<evidence type="ECO:0000313" key="1">
    <source>
        <dbReference type="EMBL" id="KIL53886.1"/>
    </source>
</evidence>
<organism evidence="1 2">
    <name type="scientific">Amanita muscaria (strain Koide BX008)</name>
    <dbReference type="NCBI Taxonomy" id="946122"/>
    <lineage>
        <taxon>Eukaryota</taxon>
        <taxon>Fungi</taxon>
        <taxon>Dikarya</taxon>
        <taxon>Basidiomycota</taxon>
        <taxon>Agaricomycotina</taxon>
        <taxon>Agaricomycetes</taxon>
        <taxon>Agaricomycetidae</taxon>
        <taxon>Agaricales</taxon>
        <taxon>Pluteineae</taxon>
        <taxon>Amanitaceae</taxon>
        <taxon>Amanita</taxon>
    </lineage>
</organism>
<dbReference type="InParanoid" id="A0A0C2WBC7"/>
<dbReference type="Proteomes" id="UP000054549">
    <property type="component" value="Unassembled WGS sequence"/>
</dbReference>
<name>A0A0C2WBC7_AMAMK</name>
<dbReference type="HOGENOM" id="CLU_2290992_0_0_1"/>
<accession>A0A0C2WBC7</accession>
<protein>
    <submittedName>
        <fullName evidence="1">Uncharacterized protein</fullName>
    </submittedName>
</protein>
<dbReference type="AlphaFoldDB" id="A0A0C2WBC7"/>
<keyword evidence="2" id="KW-1185">Reference proteome</keyword>
<reference evidence="1 2" key="1">
    <citation type="submission" date="2014-04" db="EMBL/GenBank/DDBJ databases">
        <title>Evolutionary Origins and Diversification of the Mycorrhizal Mutualists.</title>
        <authorList>
            <consortium name="DOE Joint Genome Institute"/>
            <consortium name="Mycorrhizal Genomics Consortium"/>
            <person name="Kohler A."/>
            <person name="Kuo A."/>
            <person name="Nagy L.G."/>
            <person name="Floudas D."/>
            <person name="Copeland A."/>
            <person name="Barry K.W."/>
            <person name="Cichocki N."/>
            <person name="Veneault-Fourrey C."/>
            <person name="LaButti K."/>
            <person name="Lindquist E.A."/>
            <person name="Lipzen A."/>
            <person name="Lundell T."/>
            <person name="Morin E."/>
            <person name="Murat C."/>
            <person name="Riley R."/>
            <person name="Ohm R."/>
            <person name="Sun H."/>
            <person name="Tunlid A."/>
            <person name="Henrissat B."/>
            <person name="Grigoriev I.V."/>
            <person name="Hibbett D.S."/>
            <person name="Martin F."/>
        </authorList>
    </citation>
    <scope>NUCLEOTIDE SEQUENCE [LARGE SCALE GENOMIC DNA]</scope>
    <source>
        <strain evidence="1 2">Koide BX008</strain>
    </source>
</reference>
<proteinExistence type="predicted"/>
<sequence length="101" mass="11271">MLSLNRPSKVYDGFRRNFDNPRAYGGHRARCTEYQALQQDTLSAPGSTHLDLTEPTFHDSTAANTNYELPTSSFLQDEASNVSLVKTHAPLTIKLPPVCEF</sequence>